<evidence type="ECO:0000313" key="3">
    <source>
        <dbReference type="Proteomes" id="UP000254569"/>
    </source>
</evidence>
<accession>A0A379M0X3</accession>
<keyword evidence="1" id="KW-1133">Transmembrane helix</keyword>
<dbReference type="OrthoDB" id="4465178at2"/>
<feature type="transmembrane region" description="Helical" evidence="1">
    <location>
        <begin position="12"/>
        <end position="35"/>
    </location>
</feature>
<name>A0A379M0X3_9NOCA</name>
<reference evidence="2 3" key="1">
    <citation type="submission" date="2018-06" db="EMBL/GenBank/DDBJ databases">
        <authorList>
            <consortium name="Pathogen Informatics"/>
            <person name="Doyle S."/>
        </authorList>
    </citation>
    <scope>NUCLEOTIDE SEQUENCE [LARGE SCALE GENOMIC DNA]</scope>
    <source>
        <strain evidence="2 3">NCTC13296</strain>
    </source>
</reference>
<sequence>MSTRDFDQRYNAHLIAALAASVGIMLGSIGPWASFMAFTKNGLEGDGMVTLILGVLATVAMFTLFSRGSVGRKAIRWVAPAVSVVCLGIAIYDIMNVSSHTAEFFGETIGVQIGWGLWLVVISSAILFLTSTTVAKKPRNRDDIPPGSEVRN</sequence>
<gene>
    <name evidence="2" type="ORF">NCTC13296_02625</name>
</gene>
<proteinExistence type="predicted"/>
<evidence type="ECO:0000256" key="1">
    <source>
        <dbReference type="SAM" id="Phobius"/>
    </source>
</evidence>
<feature type="transmembrane region" description="Helical" evidence="1">
    <location>
        <begin position="47"/>
        <end position="65"/>
    </location>
</feature>
<keyword evidence="1" id="KW-0812">Transmembrane</keyword>
<feature type="transmembrane region" description="Helical" evidence="1">
    <location>
        <begin position="115"/>
        <end position="135"/>
    </location>
</feature>
<keyword evidence="1" id="KW-0472">Membrane</keyword>
<keyword evidence="3" id="KW-1185">Reference proteome</keyword>
<evidence type="ECO:0000313" key="2">
    <source>
        <dbReference type="EMBL" id="SUE15762.1"/>
    </source>
</evidence>
<dbReference type="RefSeq" id="WP_064062497.1">
    <property type="nucleotide sequence ID" value="NZ_LPZN01000002.1"/>
</dbReference>
<dbReference type="Proteomes" id="UP000254569">
    <property type="component" value="Unassembled WGS sequence"/>
</dbReference>
<dbReference type="EMBL" id="UGVI01000001">
    <property type="protein sequence ID" value="SUE15762.1"/>
    <property type="molecule type" value="Genomic_DNA"/>
</dbReference>
<dbReference type="AlphaFoldDB" id="A0A379M0X3"/>
<feature type="transmembrane region" description="Helical" evidence="1">
    <location>
        <begin position="77"/>
        <end position="95"/>
    </location>
</feature>
<protein>
    <submittedName>
        <fullName evidence="2">Hypothetical membrane protein</fullName>
    </submittedName>
</protein>
<organism evidence="2 3">
    <name type="scientific">Rhodococcus gordoniae</name>
    <dbReference type="NCBI Taxonomy" id="223392"/>
    <lineage>
        <taxon>Bacteria</taxon>
        <taxon>Bacillati</taxon>
        <taxon>Actinomycetota</taxon>
        <taxon>Actinomycetes</taxon>
        <taxon>Mycobacteriales</taxon>
        <taxon>Nocardiaceae</taxon>
        <taxon>Rhodococcus</taxon>
    </lineage>
</organism>